<feature type="region of interest" description="Disordered" evidence="5">
    <location>
        <begin position="1"/>
        <end position="27"/>
    </location>
</feature>
<feature type="transmembrane region" description="Helical" evidence="6">
    <location>
        <begin position="73"/>
        <end position="95"/>
    </location>
</feature>
<accession>A0ABQ5MSP2</accession>
<dbReference type="Proteomes" id="UP001209654">
    <property type="component" value="Unassembled WGS sequence"/>
</dbReference>
<reference evidence="8 9" key="1">
    <citation type="journal article" date="2023" name="Int. J. Syst. Evol. Microbiol.">
        <title>Arthrobacter mangrovi sp. nov., an actinobacterium isolated from the rhizosphere of a mangrove.</title>
        <authorList>
            <person name="Hamada M."/>
            <person name="Saitou S."/>
            <person name="Enomoto N."/>
            <person name="Nanri K."/>
            <person name="Hidaka K."/>
            <person name="Miura T."/>
            <person name="Tamura T."/>
        </authorList>
    </citation>
    <scope>NUCLEOTIDE SEQUENCE [LARGE SCALE GENOMIC DNA]</scope>
    <source>
        <strain evidence="8 9">NBRC 112813</strain>
    </source>
</reference>
<evidence type="ECO:0000256" key="5">
    <source>
        <dbReference type="SAM" id="MobiDB-lite"/>
    </source>
</evidence>
<dbReference type="InterPro" id="IPR020846">
    <property type="entry name" value="MFS_dom"/>
</dbReference>
<evidence type="ECO:0000256" key="2">
    <source>
        <dbReference type="ARBA" id="ARBA00022692"/>
    </source>
</evidence>
<evidence type="ECO:0000256" key="3">
    <source>
        <dbReference type="ARBA" id="ARBA00022989"/>
    </source>
</evidence>
<dbReference type="SUPFAM" id="SSF103473">
    <property type="entry name" value="MFS general substrate transporter"/>
    <property type="match status" value="1"/>
</dbReference>
<dbReference type="PANTHER" id="PTHR23542:SF1">
    <property type="entry name" value="MAJOR FACILITATOR SUPERFAMILY (MFS) PROFILE DOMAIN-CONTAINING PROTEIN"/>
    <property type="match status" value="1"/>
</dbReference>
<dbReference type="Pfam" id="PF07690">
    <property type="entry name" value="MFS_1"/>
    <property type="match status" value="1"/>
</dbReference>
<sequence length="444" mass="44997">MNRRSAPGFPSRPATRRAPSNPATGQKRNLWGRYARLSQLAGPSFLAIGFPARLPLAMLTIGTLTMVTASTGSYASGGFAAGAVGIGSAIGAPALGYFADRQGQRPVLLLAAAAHTLAIGMLLLAVYAAGGAGMGAILAASFAVGATSPQVSPLARVRWMAMTRDDKQVLDTALSYESTADELTFVLGPALVGLLAAAVAPWLPFVLAVLITATLVPAFALHRTSFAVVPVRRSLAQQHPEAAAEALRSRQPVNWLRTSVPVLGMIAMGTFFGGSQNALSAFGGTFGAADAAGLLYSLLGLTSAFGALSVAYWPARWKPAPRWIVCAGAMAAFSALLLLPGDVGTMVIVLLVIGLPVGPTMVTIFSIGTLVAPKDRLGTVMTLLASGVVLGSAIGSAAAGAAAERGGYADAFVVPIAAAAALFVLGFLAAAVARSSSPGDRGDA</sequence>
<dbReference type="RefSeq" id="WP_264794930.1">
    <property type="nucleotide sequence ID" value="NZ_BRVS01000005.1"/>
</dbReference>
<protein>
    <submittedName>
        <fullName evidence="8">MFS transporter</fullName>
    </submittedName>
</protein>
<evidence type="ECO:0000256" key="6">
    <source>
        <dbReference type="SAM" id="Phobius"/>
    </source>
</evidence>
<keyword evidence="2 6" id="KW-0812">Transmembrane</keyword>
<evidence type="ECO:0000259" key="7">
    <source>
        <dbReference type="PROSITE" id="PS50850"/>
    </source>
</evidence>
<feature type="transmembrane region" description="Helical" evidence="6">
    <location>
        <begin position="45"/>
        <end position="67"/>
    </location>
</feature>
<comment type="caution">
    <text evidence="8">The sequence shown here is derived from an EMBL/GenBank/DDBJ whole genome shotgun (WGS) entry which is preliminary data.</text>
</comment>
<evidence type="ECO:0000256" key="1">
    <source>
        <dbReference type="ARBA" id="ARBA00004651"/>
    </source>
</evidence>
<feature type="transmembrane region" description="Helical" evidence="6">
    <location>
        <begin position="412"/>
        <end position="433"/>
    </location>
</feature>
<organism evidence="8 9">
    <name type="scientific">Arthrobacter mangrovi</name>
    <dbReference type="NCBI Taxonomy" id="2966350"/>
    <lineage>
        <taxon>Bacteria</taxon>
        <taxon>Bacillati</taxon>
        <taxon>Actinomycetota</taxon>
        <taxon>Actinomycetes</taxon>
        <taxon>Micrococcales</taxon>
        <taxon>Micrococcaceae</taxon>
        <taxon>Arthrobacter</taxon>
    </lineage>
</organism>
<feature type="transmembrane region" description="Helical" evidence="6">
    <location>
        <begin position="294"/>
        <end position="313"/>
    </location>
</feature>
<keyword evidence="9" id="KW-1185">Reference proteome</keyword>
<dbReference type="EMBL" id="BRVS01000005">
    <property type="protein sequence ID" value="GLB66775.1"/>
    <property type="molecule type" value="Genomic_DNA"/>
</dbReference>
<feature type="domain" description="Major facilitator superfamily (MFS) profile" evidence="7">
    <location>
        <begin position="37"/>
        <end position="438"/>
    </location>
</feature>
<name>A0ABQ5MSP2_9MICC</name>
<dbReference type="Gene3D" id="1.20.1250.20">
    <property type="entry name" value="MFS general substrate transporter like domains"/>
    <property type="match status" value="1"/>
</dbReference>
<feature type="transmembrane region" description="Helical" evidence="6">
    <location>
        <begin position="380"/>
        <end position="400"/>
    </location>
</feature>
<feature type="transmembrane region" description="Helical" evidence="6">
    <location>
        <begin position="320"/>
        <end position="339"/>
    </location>
</feature>
<dbReference type="InterPro" id="IPR036259">
    <property type="entry name" value="MFS_trans_sf"/>
</dbReference>
<evidence type="ECO:0000313" key="9">
    <source>
        <dbReference type="Proteomes" id="UP001209654"/>
    </source>
</evidence>
<feature type="transmembrane region" description="Helical" evidence="6">
    <location>
        <begin position="135"/>
        <end position="155"/>
    </location>
</feature>
<comment type="subcellular location">
    <subcellularLocation>
        <location evidence="1">Cell membrane</location>
        <topology evidence="1">Multi-pass membrane protein</topology>
    </subcellularLocation>
</comment>
<evidence type="ECO:0000256" key="4">
    <source>
        <dbReference type="ARBA" id="ARBA00023136"/>
    </source>
</evidence>
<feature type="transmembrane region" description="Helical" evidence="6">
    <location>
        <begin position="107"/>
        <end position="129"/>
    </location>
</feature>
<gene>
    <name evidence="8" type="ORF">AHIS1636_12140</name>
</gene>
<feature type="transmembrane region" description="Helical" evidence="6">
    <location>
        <begin position="345"/>
        <end position="368"/>
    </location>
</feature>
<dbReference type="PROSITE" id="PS50850">
    <property type="entry name" value="MFS"/>
    <property type="match status" value="1"/>
</dbReference>
<dbReference type="InterPro" id="IPR011701">
    <property type="entry name" value="MFS"/>
</dbReference>
<keyword evidence="3 6" id="KW-1133">Transmembrane helix</keyword>
<proteinExistence type="predicted"/>
<evidence type="ECO:0000313" key="8">
    <source>
        <dbReference type="EMBL" id="GLB66775.1"/>
    </source>
</evidence>
<keyword evidence="4 6" id="KW-0472">Membrane</keyword>
<dbReference type="PANTHER" id="PTHR23542">
    <property type="match status" value="1"/>
</dbReference>